<evidence type="ECO:0000256" key="1">
    <source>
        <dbReference type="ARBA" id="ARBA00010564"/>
    </source>
</evidence>
<dbReference type="InterPro" id="IPR058560">
    <property type="entry name" value="DNA_primase_C"/>
</dbReference>
<feature type="binding site" evidence="11">
    <location>
        <position position="390"/>
    </location>
    <ligand>
        <name>[4Fe-4S] cluster</name>
        <dbReference type="ChEBI" id="CHEBI:49883"/>
    </ligand>
</feature>
<dbReference type="OrthoDB" id="421393at2759"/>
<evidence type="ECO:0000256" key="8">
    <source>
        <dbReference type="ARBA" id="ARBA00023014"/>
    </source>
</evidence>
<accession>A0A154P577</accession>
<evidence type="ECO:0000256" key="2">
    <source>
        <dbReference type="ARBA" id="ARBA00019038"/>
    </source>
</evidence>
<keyword evidence="8 10" id="KW-0411">Iron-sulfur</keyword>
<proteinExistence type="inferred from homology"/>
<dbReference type="GO" id="GO:0051539">
    <property type="term" value="F:4 iron, 4 sulfur cluster binding"/>
    <property type="evidence" value="ECO:0007669"/>
    <property type="project" value="UniProtKB-UniRule"/>
</dbReference>
<dbReference type="GO" id="GO:0005658">
    <property type="term" value="C:alpha DNA polymerase:primase complex"/>
    <property type="evidence" value="ECO:0007669"/>
    <property type="project" value="TreeGrafter"/>
</dbReference>
<comment type="cofactor">
    <cofactor evidence="10">
        <name>[4Fe-4S] cluster</name>
        <dbReference type="ChEBI" id="CHEBI:49883"/>
    </cofactor>
    <text evidence="10">Binds 1 [4Fe-4S] cluster.</text>
</comment>
<evidence type="ECO:0000256" key="6">
    <source>
        <dbReference type="ARBA" id="ARBA00022723"/>
    </source>
</evidence>
<dbReference type="PANTHER" id="PTHR10537">
    <property type="entry name" value="DNA PRIMASE LARGE SUBUNIT"/>
    <property type="match status" value="1"/>
</dbReference>
<evidence type="ECO:0000259" key="13">
    <source>
        <dbReference type="Pfam" id="PF04104"/>
    </source>
</evidence>
<sequence length="558" mass="64968">MEYTKRRRYTVNVETHDLQEIYQHDLQMYDFPPTGEIPFVEFQQLGMERLKLLQHIENHAVRTDFKTLHDRKQNLSTALEKDGLKYFVHLLYAKGCKSTTEVDLQYRKKDHLSHFIMRLSYCQDQEHLMWFINQEVELFKLRFNSLDKDGIEKLLSIHNIECQQITPEERHEIREELYSSTPKLVNIELSEFYKVPFRKVTDLVRSRRVYITEGMAYIAQADLVSLFVSHFRANLHDSLEYTKNYVSNISDDERLISFLKSLPGSFSGMTRVVWTSTSTPIDKLDELSRTSYPLCMRSLHEALRTQHHLKNSARIQYNLFIKGIGVTLEDALRFWKIELTKKIDPDKFDKQYAYSVRHMFGKEGKQTNYTPLGCPKIISSAVGPGEYHGCPYKHMDHESLRQKLFGYGIPAESVNEIAELSKDGHYLIACTTYFKVLHNRLPDRAITHPNGYFVESRAILAKDDPTESDSQERFTQSGRTSERFSNTPRMDKSMGTPLRNVDRSILGTPPRSINKSNTPVRKVERVSVTPVRATKATPKRIDTNLNEDEIAELMSEDM</sequence>
<dbReference type="InterPro" id="IPR007238">
    <property type="entry name" value="DNA_primase_lsu_euk/arc"/>
</dbReference>
<keyword evidence="4 10" id="KW-0639">Primosome</keyword>
<dbReference type="GO" id="GO:0006269">
    <property type="term" value="P:DNA replication, synthesis of primer"/>
    <property type="evidence" value="ECO:0007669"/>
    <property type="project" value="UniProtKB-KW"/>
</dbReference>
<feature type="region of interest" description="Disordered" evidence="12">
    <location>
        <begin position="463"/>
        <end position="538"/>
    </location>
</feature>
<organism evidence="14 15">
    <name type="scientific">Dufourea novaeangliae</name>
    <name type="common">Sweat bee</name>
    <dbReference type="NCBI Taxonomy" id="178035"/>
    <lineage>
        <taxon>Eukaryota</taxon>
        <taxon>Metazoa</taxon>
        <taxon>Ecdysozoa</taxon>
        <taxon>Arthropoda</taxon>
        <taxon>Hexapoda</taxon>
        <taxon>Insecta</taxon>
        <taxon>Pterygota</taxon>
        <taxon>Neoptera</taxon>
        <taxon>Endopterygota</taxon>
        <taxon>Hymenoptera</taxon>
        <taxon>Apocrita</taxon>
        <taxon>Aculeata</taxon>
        <taxon>Apoidea</taxon>
        <taxon>Anthophila</taxon>
        <taxon>Halictidae</taxon>
        <taxon>Rophitinae</taxon>
        <taxon>Dufourea</taxon>
    </lineage>
</organism>
<dbReference type="GO" id="GO:0046872">
    <property type="term" value="F:metal ion binding"/>
    <property type="evidence" value="ECO:0007669"/>
    <property type="project" value="UniProtKB-UniRule"/>
</dbReference>
<comment type="function">
    <text evidence="10">DNA primase is the polymerase that synthesizes small RNA primers for the Okazaki fragments made during discontinuous DNA replication.</text>
</comment>
<keyword evidence="6 10" id="KW-0479">Metal-binding</keyword>
<evidence type="ECO:0000256" key="11">
    <source>
        <dbReference type="PIRSR" id="PIRSR009449-1"/>
    </source>
</evidence>
<dbReference type="GO" id="GO:0003677">
    <property type="term" value="F:DNA binding"/>
    <property type="evidence" value="ECO:0007669"/>
    <property type="project" value="UniProtKB-UniRule"/>
</dbReference>
<feature type="domain" description="DNA primase large subunit C-terminal" evidence="13">
    <location>
        <begin position="285"/>
        <end position="453"/>
    </location>
</feature>
<evidence type="ECO:0000256" key="12">
    <source>
        <dbReference type="SAM" id="MobiDB-lite"/>
    </source>
</evidence>
<evidence type="ECO:0000256" key="3">
    <source>
        <dbReference type="ARBA" id="ARBA00022485"/>
    </source>
</evidence>
<evidence type="ECO:0000256" key="9">
    <source>
        <dbReference type="ARBA" id="ARBA00023125"/>
    </source>
</evidence>
<dbReference type="GO" id="GO:0006270">
    <property type="term" value="P:DNA replication initiation"/>
    <property type="evidence" value="ECO:0007669"/>
    <property type="project" value="TreeGrafter"/>
</dbReference>
<dbReference type="EMBL" id="KQ434822">
    <property type="protein sequence ID" value="KZC07086.1"/>
    <property type="molecule type" value="Genomic_DNA"/>
</dbReference>
<dbReference type="STRING" id="178035.A0A154P577"/>
<dbReference type="Proteomes" id="UP000076502">
    <property type="component" value="Unassembled WGS sequence"/>
</dbReference>
<feature type="binding site" evidence="11">
    <location>
        <position position="295"/>
    </location>
    <ligand>
        <name>[4Fe-4S] cluster</name>
        <dbReference type="ChEBI" id="CHEBI:49883"/>
    </ligand>
</feature>
<feature type="binding site" evidence="11">
    <location>
        <position position="374"/>
    </location>
    <ligand>
        <name>[4Fe-4S] cluster</name>
        <dbReference type="ChEBI" id="CHEBI:49883"/>
    </ligand>
</feature>
<evidence type="ECO:0000313" key="15">
    <source>
        <dbReference type="Proteomes" id="UP000076502"/>
    </source>
</evidence>
<evidence type="ECO:0000256" key="7">
    <source>
        <dbReference type="ARBA" id="ARBA00023004"/>
    </source>
</evidence>
<dbReference type="OMA" id="RINYKPW"/>
<evidence type="ECO:0000313" key="14">
    <source>
        <dbReference type="EMBL" id="KZC07086.1"/>
    </source>
</evidence>
<evidence type="ECO:0000256" key="10">
    <source>
        <dbReference type="PIRNR" id="PIRNR009449"/>
    </source>
</evidence>
<name>A0A154P577_DUFNO</name>
<gene>
    <name evidence="14" type="ORF">WN55_08468</name>
</gene>
<dbReference type="InterPro" id="IPR016558">
    <property type="entry name" value="DNA_primase_lsu_euk"/>
</dbReference>
<dbReference type="PIRSF" id="PIRSF009449">
    <property type="entry name" value="DNA_primase_large_subunit"/>
    <property type="match status" value="1"/>
</dbReference>
<evidence type="ECO:0000256" key="4">
    <source>
        <dbReference type="ARBA" id="ARBA00022515"/>
    </source>
</evidence>
<dbReference type="Pfam" id="PF26466">
    <property type="entry name" value="DNA_primase_lrg_N"/>
    <property type="match status" value="1"/>
</dbReference>
<keyword evidence="15" id="KW-1185">Reference proteome</keyword>
<keyword evidence="5 10" id="KW-0235">DNA replication</keyword>
<dbReference type="CDD" id="cd07322">
    <property type="entry name" value="PriL_PriS_Eukaryotic"/>
    <property type="match status" value="1"/>
</dbReference>
<reference evidence="14 15" key="1">
    <citation type="submission" date="2015-07" db="EMBL/GenBank/DDBJ databases">
        <title>The genome of Dufourea novaeangliae.</title>
        <authorList>
            <person name="Pan H."/>
            <person name="Kapheim K."/>
        </authorList>
    </citation>
    <scope>NUCLEOTIDE SEQUENCE [LARGE SCALE GENOMIC DNA]</scope>
    <source>
        <strain evidence="14">0120121106</strain>
        <tissue evidence="14">Whole body</tissue>
    </source>
</reference>
<dbReference type="Pfam" id="PF04104">
    <property type="entry name" value="DNA_primase_lrg"/>
    <property type="match status" value="1"/>
</dbReference>
<evidence type="ECO:0000256" key="5">
    <source>
        <dbReference type="ARBA" id="ARBA00022705"/>
    </source>
</evidence>
<comment type="similarity">
    <text evidence="1 10">Belongs to the eukaryotic-type primase large subunit family.</text>
</comment>
<feature type="binding site" evidence="11">
    <location>
        <position position="430"/>
    </location>
    <ligand>
        <name>[4Fe-4S] cluster</name>
        <dbReference type="ChEBI" id="CHEBI:49883"/>
    </ligand>
</feature>
<dbReference type="AlphaFoldDB" id="A0A154P577"/>
<protein>
    <recommendedName>
        <fullName evidence="2 10">DNA primase large subunit</fullName>
    </recommendedName>
</protein>
<keyword evidence="7 10" id="KW-0408">Iron</keyword>
<keyword evidence="3 10" id="KW-0004">4Fe-4S</keyword>
<dbReference type="PANTHER" id="PTHR10537:SF3">
    <property type="entry name" value="DNA PRIMASE LARGE SUBUNIT"/>
    <property type="match status" value="1"/>
</dbReference>
<dbReference type="Gene3D" id="1.20.930.80">
    <property type="match status" value="1"/>
</dbReference>
<keyword evidence="9 10" id="KW-0238">DNA-binding</keyword>
<feature type="compositionally biased region" description="Polar residues" evidence="12">
    <location>
        <begin position="473"/>
        <end position="488"/>
    </location>
</feature>